<sequence length="103" mass="11453">MSHTLSYHSIQNIQLCHHQVGRGIGPNAPPAPTPAHAHTHANAATPHPWYCVAGSTSVIRKMTIQRRRSPFMDDLVSSNPLPLHQAWVKDLFEVCMWKQAGLV</sequence>
<evidence type="ECO:0000313" key="1">
    <source>
        <dbReference type="EMBL" id="MBW0489378.1"/>
    </source>
</evidence>
<name>A0A9Q3CSV6_9BASI</name>
<gene>
    <name evidence="1" type="ORF">O181_029093</name>
</gene>
<reference evidence="1" key="1">
    <citation type="submission" date="2021-03" db="EMBL/GenBank/DDBJ databases">
        <title>Draft genome sequence of rust myrtle Austropuccinia psidii MF-1, a brazilian biotype.</title>
        <authorList>
            <person name="Quecine M.C."/>
            <person name="Pachon D.M.R."/>
            <person name="Bonatelli M.L."/>
            <person name="Correr F.H."/>
            <person name="Franceschini L.M."/>
            <person name="Leite T.F."/>
            <person name="Margarido G.R.A."/>
            <person name="Almeida C.A."/>
            <person name="Ferrarezi J.A."/>
            <person name="Labate C.A."/>
        </authorList>
    </citation>
    <scope>NUCLEOTIDE SEQUENCE</scope>
    <source>
        <strain evidence="1">MF-1</strain>
    </source>
</reference>
<keyword evidence="2" id="KW-1185">Reference proteome</keyword>
<comment type="caution">
    <text evidence="1">The sequence shown here is derived from an EMBL/GenBank/DDBJ whole genome shotgun (WGS) entry which is preliminary data.</text>
</comment>
<dbReference type="EMBL" id="AVOT02010046">
    <property type="protein sequence ID" value="MBW0489378.1"/>
    <property type="molecule type" value="Genomic_DNA"/>
</dbReference>
<evidence type="ECO:0000313" key="2">
    <source>
        <dbReference type="Proteomes" id="UP000765509"/>
    </source>
</evidence>
<organism evidence="1 2">
    <name type="scientific">Austropuccinia psidii MF-1</name>
    <dbReference type="NCBI Taxonomy" id="1389203"/>
    <lineage>
        <taxon>Eukaryota</taxon>
        <taxon>Fungi</taxon>
        <taxon>Dikarya</taxon>
        <taxon>Basidiomycota</taxon>
        <taxon>Pucciniomycotina</taxon>
        <taxon>Pucciniomycetes</taxon>
        <taxon>Pucciniales</taxon>
        <taxon>Sphaerophragmiaceae</taxon>
        <taxon>Austropuccinia</taxon>
    </lineage>
</organism>
<proteinExistence type="predicted"/>
<protein>
    <submittedName>
        <fullName evidence="1">Uncharacterized protein</fullName>
    </submittedName>
</protein>
<dbReference type="AlphaFoldDB" id="A0A9Q3CSV6"/>
<dbReference type="Proteomes" id="UP000765509">
    <property type="component" value="Unassembled WGS sequence"/>
</dbReference>
<accession>A0A9Q3CSV6</accession>